<dbReference type="SUPFAM" id="SSF53448">
    <property type="entry name" value="Nucleotide-diphospho-sugar transferases"/>
    <property type="match status" value="1"/>
</dbReference>
<dbReference type="InterPro" id="IPR029044">
    <property type="entry name" value="Nucleotide-diphossugar_trans"/>
</dbReference>
<evidence type="ECO:0000259" key="1">
    <source>
        <dbReference type="Pfam" id="PF00535"/>
    </source>
</evidence>
<dbReference type="Pfam" id="PF00535">
    <property type="entry name" value="Glycos_transf_2"/>
    <property type="match status" value="1"/>
</dbReference>
<keyword evidence="3" id="KW-1185">Reference proteome</keyword>
<protein>
    <submittedName>
        <fullName evidence="2">Glycosyl transferase family 2</fullName>
    </submittedName>
</protein>
<name>A0A285RFG0_9BACL</name>
<reference evidence="3" key="1">
    <citation type="submission" date="2017-08" db="EMBL/GenBank/DDBJ databases">
        <authorList>
            <person name="Varghese N."/>
            <person name="Submissions S."/>
        </authorList>
    </citation>
    <scope>NUCLEOTIDE SEQUENCE [LARGE SCALE GENOMIC DNA]</scope>
    <source>
        <strain evidence="3">JC22</strain>
    </source>
</reference>
<dbReference type="AlphaFoldDB" id="A0A285RFG0"/>
<evidence type="ECO:0000313" key="3">
    <source>
        <dbReference type="Proteomes" id="UP000219636"/>
    </source>
</evidence>
<feature type="domain" description="Glycosyltransferase 2-like" evidence="1">
    <location>
        <begin position="5"/>
        <end position="160"/>
    </location>
</feature>
<dbReference type="Gene3D" id="3.90.550.10">
    <property type="entry name" value="Spore Coat Polysaccharide Biosynthesis Protein SpsA, Chain A"/>
    <property type="match status" value="1"/>
</dbReference>
<dbReference type="GO" id="GO:0016740">
    <property type="term" value="F:transferase activity"/>
    <property type="evidence" value="ECO:0007669"/>
    <property type="project" value="UniProtKB-KW"/>
</dbReference>
<evidence type="ECO:0000313" key="2">
    <source>
        <dbReference type="EMBL" id="SOB91162.1"/>
    </source>
</evidence>
<gene>
    <name evidence="2" type="ORF">SAMN05880501_101272</name>
</gene>
<dbReference type="CDD" id="cd00761">
    <property type="entry name" value="Glyco_tranf_GTA_type"/>
    <property type="match status" value="1"/>
</dbReference>
<sequence length="427" mass="50702">MPKISVIMPVYNREAYINDAIDSVLNQTYQDFELIIIDDGSTDNTINQINSYDDSRIVLIKHDSNKGISAARNTGLRHAKGEFIVNSDSDDINLPTKFEEQLYFLEKNQEMDIVGCHYQHFSEEGLGEIWYFPEDNDYIKANRLLWNQQAPTSMIRRKKIEDKGLLYYDEFFSSAEDTEFFNRMPDDVKMTNIQKVLYLYRRHNAQVTLDLEDTPQKRLVNLARIKLLNEMGLYPSEHEIKVHYSLCDFNSLVKNKIKFSEVRNWTEKLITYNNLNYFYNMNLFKNIYASQFFRLCDYYSYKGKEIWDDWENFEYKKRTPAYEVFDMEKVLQILQNKKIAILGTLYSTYNLIRTLEVVKIPISYLIDNKIGDQGLRMNNLPIYKLDNIKENRIDTLILGILSDKKYDIKNEIEENYNIEVILFDDLI</sequence>
<dbReference type="PANTHER" id="PTHR43685">
    <property type="entry name" value="GLYCOSYLTRANSFERASE"/>
    <property type="match status" value="1"/>
</dbReference>
<dbReference type="PANTHER" id="PTHR43685:SF2">
    <property type="entry name" value="GLYCOSYLTRANSFERASE 2-LIKE DOMAIN-CONTAINING PROTEIN"/>
    <property type="match status" value="1"/>
</dbReference>
<dbReference type="Proteomes" id="UP000219636">
    <property type="component" value="Unassembled WGS sequence"/>
</dbReference>
<keyword evidence="2" id="KW-0808">Transferase</keyword>
<accession>A0A285RFG0</accession>
<dbReference type="EMBL" id="OBMQ01000001">
    <property type="protein sequence ID" value="SOB91162.1"/>
    <property type="molecule type" value="Genomic_DNA"/>
</dbReference>
<proteinExistence type="predicted"/>
<dbReference type="InterPro" id="IPR050834">
    <property type="entry name" value="Glycosyltransf_2"/>
</dbReference>
<organism evidence="2 3">
    <name type="scientific">Ureibacillus xyleni</name>
    <dbReference type="NCBI Taxonomy" id="614648"/>
    <lineage>
        <taxon>Bacteria</taxon>
        <taxon>Bacillati</taxon>
        <taxon>Bacillota</taxon>
        <taxon>Bacilli</taxon>
        <taxon>Bacillales</taxon>
        <taxon>Caryophanaceae</taxon>
        <taxon>Ureibacillus</taxon>
    </lineage>
</organism>
<dbReference type="InterPro" id="IPR001173">
    <property type="entry name" value="Glyco_trans_2-like"/>
</dbReference>
<dbReference type="RefSeq" id="WP_161946591.1">
    <property type="nucleotide sequence ID" value="NZ_OBMQ01000001.1"/>
</dbReference>